<dbReference type="Gene3D" id="2.60.120.330">
    <property type="entry name" value="B-lactam Antibiotic, Isopenicillin N Synthase, Chain"/>
    <property type="match status" value="1"/>
</dbReference>
<comment type="caution">
    <text evidence="3">The sequence shown here is derived from an EMBL/GenBank/DDBJ whole genome shotgun (WGS) entry which is preliminary data.</text>
</comment>
<reference evidence="3" key="1">
    <citation type="submission" date="2019-07" db="EMBL/GenBank/DDBJ databases">
        <authorList>
            <person name="Dittberner H."/>
        </authorList>
    </citation>
    <scope>NUCLEOTIDE SEQUENCE [LARGE SCALE GENOMIC DNA]</scope>
</reference>
<gene>
    <name evidence="3" type="ORF">ANE_LOCUS2042</name>
</gene>
<dbReference type="Proteomes" id="UP000489600">
    <property type="component" value="Unassembled WGS sequence"/>
</dbReference>
<keyword evidence="1" id="KW-0479">Metal-binding</keyword>
<keyword evidence="2" id="KW-0408">Iron</keyword>
<evidence type="ECO:0000256" key="2">
    <source>
        <dbReference type="ARBA" id="ARBA00023004"/>
    </source>
</evidence>
<evidence type="ECO:0000313" key="3">
    <source>
        <dbReference type="EMBL" id="VVA91597.1"/>
    </source>
</evidence>
<accession>A0A565AQA9</accession>
<dbReference type="InterPro" id="IPR050295">
    <property type="entry name" value="Plant_2OG-oxidoreductases"/>
</dbReference>
<dbReference type="GO" id="GO:0046872">
    <property type="term" value="F:metal ion binding"/>
    <property type="evidence" value="ECO:0007669"/>
    <property type="project" value="UniProtKB-KW"/>
</dbReference>
<dbReference type="SUPFAM" id="SSF51197">
    <property type="entry name" value="Clavaminate synthase-like"/>
    <property type="match status" value="1"/>
</dbReference>
<sequence>MEGSGKAFVVSEDQKLDWADLFFIIVQPVQLRKPHLLPKLPLPIRDTLEIYSAQVNSVAKVIISKMAKAVQTKPEELKEIFGDGMMQSIRMNYYPPCPQPR</sequence>
<protein>
    <submittedName>
        <fullName evidence="3">Uncharacterized protein</fullName>
    </submittedName>
</protein>
<evidence type="ECO:0000256" key="1">
    <source>
        <dbReference type="ARBA" id="ARBA00022723"/>
    </source>
</evidence>
<dbReference type="PANTHER" id="PTHR47991">
    <property type="entry name" value="OXOGLUTARATE/IRON-DEPENDENT DIOXYGENASE"/>
    <property type="match status" value="1"/>
</dbReference>
<keyword evidence="4" id="KW-1185">Reference proteome</keyword>
<dbReference type="EMBL" id="CABITT030000001">
    <property type="protein sequence ID" value="VVA91597.1"/>
    <property type="molecule type" value="Genomic_DNA"/>
</dbReference>
<dbReference type="AlphaFoldDB" id="A0A565AQA9"/>
<dbReference type="OrthoDB" id="288590at2759"/>
<organism evidence="3 4">
    <name type="scientific">Arabis nemorensis</name>
    <dbReference type="NCBI Taxonomy" id="586526"/>
    <lineage>
        <taxon>Eukaryota</taxon>
        <taxon>Viridiplantae</taxon>
        <taxon>Streptophyta</taxon>
        <taxon>Embryophyta</taxon>
        <taxon>Tracheophyta</taxon>
        <taxon>Spermatophyta</taxon>
        <taxon>Magnoliopsida</taxon>
        <taxon>eudicotyledons</taxon>
        <taxon>Gunneridae</taxon>
        <taxon>Pentapetalae</taxon>
        <taxon>rosids</taxon>
        <taxon>malvids</taxon>
        <taxon>Brassicales</taxon>
        <taxon>Brassicaceae</taxon>
        <taxon>Arabideae</taxon>
        <taxon>Arabis</taxon>
    </lineage>
</organism>
<proteinExistence type="predicted"/>
<evidence type="ECO:0000313" key="4">
    <source>
        <dbReference type="Proteomes" id="UP000489600"/>
    </source>
</evidence>
<name>A0A565AQA9_9BRAS</name>
<dbReference type="InterPro" id="IPR027443">
    <property type="entry name" value="IPNS-like_sf"/>
</dbReference>